<reference evidence="2 3" key="1">
    <citation type="journal article" date="2013" name="PLoS Genet.">
        <title>Genomic mechanisms accounting for the adaptation to parasitism in nematode-trapping fungi.</title>
        <authorList>
            <person name="Meerupati T."/>
            <person name="Andersson K.M."/>
            <person name="Friman E."/>
            <person name="Kumar D."/>
            <person name="Tunlid A."/>
            <person name="Ahren D."/>
        </authorList>
    </citation>
    <scope>NUCLEOTIDE SEQUENCE [LARGE SCALE GENOMIC DNA]</scope>
    <source>
        <strain evidence="2 3">CBS 200.50</strain>
    </source>
</reference>
<keyword evidence="3" id="KW-1185">Reference proteome</keyword>
<evidence type="ECO:0000259" key="1">
    <source>
        <dbReference type="Pfam" id="PF06985"/>
    </source>
</evidence>
<dbReference type="InterPro" id="IPR010730">
    <property type="entry name" value="HET"/>
</dbReference>
<evidence type="ECO:0000313" key="3">
    <source>
        <dbReference type="Proteomes" id="UP000015100"/>
    </source>
</evidence>
<accession>S7ZWG2</accession>
<gene>
    <name evidence="2" type="ORF">H072_11592</name>
</gene>
<sequence>MSTSTTIPISATANSTVIRVAHVKTCNCGDFQHKVTWESVEFSKYDTVTDPNDYYYGMGEVSANKRIHETAEHISICISHARIQTPGLVAVSYTWGEFNRRDVIVGHHEGSPDKIVKLNLGTEWNTFGLVRRLAEICGTDGAIWMDQICLPQKEEQIQETLAKIPDIYRALEVAIIMPGSPCLCLNVDFDVPREVQDGGEMKEMVAKCRALKQQKSSDEEQYRGSQPDNYVLLGETQCCENYIGMSSYFNRIWTKQEFDYATRVRLIWDTDKPAECIGHSYSDNLEDTFLPRVNSASPFQ</sequence>
<evidence type="ECO:0000313" key="2">
    <source>
        <dbReference type="EMBL" id="EPS35100.1"/>
    </source>
</evidence>
<organism evidence="2 3">
    <name type="scientific">Dactylellina haptotyla (strain CBS 200.50)</name>
    <name type="common">Nematode-trapping fungus</name>
    <name type="synonym">Monacrosporium haptotylum</name>
    <dbReference type="NCBI Taxonomy" id="1284197"/>
    <lineage>
        <taxon>Eukaryota</taxon>
        <taxon>Fungi</taxon>
        <taxon>Dikarya</taxon>
        <taxon>Ascomycota</taxon>
        <taxon>Pezizomycotina</taxon>
        <taxon>Orbiliomycetes</taxon>
        <taxon>Orbiliales</taxon>
        <taxon>Orbiliaceae</taxon>
        <taxon>Dactylellina</taxon>
    </lineage>
</organism>
<name>S7ZWG2_DACHA</name>
<dbReference type="HOGENOM" id="CLU_927558_0_0_1"/>
<reference evidence="3" key="2">
    <citation type="submission" date="2013-04" db="EMBL/GenBank/DDBJ databases">
        <title>Genomic mechanisms accounting for the adaptation to parasitism in nematode-trapping fungi.</title>
        <authorList>
            <person name="Ahren D.G."/>
        </authorList>
    </citation>
    <scope>NUCLEOTIDE SEQUENCE [LARGE SCALE GENOMIC DNA]</scope>
    <source>
        <strain evidence="3">CBS 200.50</strain>
    </source>
</reference>
<feature type="domain" description="Heterokaryon incompatibility" evidence="1">
    <location>
        <begin position="89"/>
        <end position="257"/>
    </location>
</feature>
<dbReference type="Pfam" id="PF06985">
    <property type="entry name" value="HET"/>
    <property type="match status" value="1"/>
</dbReference>
<dbReference type="AlphaFoldDB" id="S7ZWG2"/>
<dbReference type="OrthoDB" id="5428508at2759"/>
<proteinExistence type="predicted"/>
<dbReference type="Proteomes" id="UP000015100">
    <property type="component" value="Unassembled WGS sequence"/>
</dbReference>
<comment type="caution">
    <text evidence="2">The sequence shown here is derived from an EMBL/GenBank/DDBJ whole genome shotgun (WGS) entry which is preliminary data.</text>
</comment>
<protein>
    <recommendedName>
        <fullName evidence="1">Heterokaryon incompatibility domain-containing protein</fullName>
    </recommendedName>
</protein>
<dbReference type="EMBL" id="AQGS01001233">
    <property type="protein sequence ID" value="EPS35100.1"/>
    <property type="molecule type" value="Genomic_DNA"/>
</dbReference>
<dbReference type="eggNOG" id="ENOG502SS3S">
    <property type="taxonomic scope" value="Eukaryota"/>
</dbReference>